<gene>
    <name evidence="2" type="ORF">L3X38_019588</name>
</gene>
<comment type="caution">
    <text evidence="2">The sequence shown here is derived from an EMBL/GenBank/DDBJ whole genome shotgun (WGS) entry which is preliminary data.</text>
</comment>
<keyword evidence="1" id="KW-0812">Transmembrane</keyword>
<proteinExistence type="predicted"/>
<feature type="transmembrane region" description="Helical" evidence="1">
    <location>
        <begin position="57"/>
        <end position="75"/>
    </location>
</feature>
<accession>A0AAD4ZC69</accession>
<protein>
    <submittedName>
        <fullName evidence="2">Uncharacterized protein</fullName>
    </submittedName>
</protein>
<dbReference type="AlphaFoldDB" id="A0AAD4ZC69"/>
<organism evidence="2 3">
    <name type="scientific">Prunus dulcis</name>
    <name type="common">Almond</name>
    <name type="synonym">Amygdalus dulcis</name>
    <dbReference type="NCBI Taxonomy" id="3755"/>
    <lineage>
        <taxon>Eukaryota</taxon>
        <taxon>Viridiplantae</taxon>
        <taxon>Streptophyta</taxon>
        <taxon>Embryophyta</taxon>
        <taxon>Tracheophyta</taxon>
        <taxon>Spermatophyta</taxon>
        <taxon>Magnoliopsida</taxon>
        <taxon>eudicotyledons</taxon>
        <taxon>Gunneridae</taxon>
        <taxon>Pentapetalae</taxon>
        <taxon>rosids</taxon>
        <taxon>fabids</taxon>
        <taxon>Rosales</taxon>
        <taxon>Rosaceae</taxon>
        <taxon>Amygdaloideae</taxon>
        <taxon>Amygdaleae</taxon>
        <taxon>Prunus</taxon>
    </lineage>
</organism>
<evidence type="ECO:0000313" key="3">
    <source>
        <dbReference type="Proteomes" id="UP001054821"/>
    </source>
</evidence>
<dbReference type="EMBL" id="JAJFAZ020000003">
    <property type="protein sequence ID" value="KAI5340314.1"/>
    <property type="molecule type" value="Genomic_DNA"/>
</dbReference>
<dbReference type="Proteomes" id="UP001054821">
    <property type="component" value="Chromosome 3"/>
</dbReference>
<sequence>MAIIPVGSGPRRVPGPNGGSFRGEIGAGYGDPRIYKIPDRGWAGDGIVIPIPEPGPISAVVGLMVLVVILYCLGIKLSS</sequence>
<keyword evidence="3" id="KW-1185">Reference proteome</keyword>
<evidence type="ECO:0000313" key="2">
    <source>
        <dbReference type="EMBL" id="KAI5340314.1"/>
    </source>
</evidence>
<evidence type="ECO:0000256" key="1">
    <source>
        <dbReference type="SAM" id="Phobius"/>
    </source>
</evidence>
<keyword evidence="1" id="KW-0472">Membrane</keyword>
<reference evidence="2 3" key="1">
    <citation type="journal article" date="2022" name="G3 (Bethesda)">
        <title>Whole-genome sequence and methylome profiling of the almond [Prunus dulcis (Mill.) D.A. Webb] cultivar 'Nonpareil'.</title>
        <authorList>
            <person name="D'Amico-Willman K.M."/>
            <person name="Ouma W.Z."/>
            <person name="Meulia T."/>
            <person name="Sideli G.M."/>
            <person name="Gradziel T.M."/>
            <person name="Fresnedo-Ramirez J."/>
        </authorList>
    </citation>
    <scope>NUCLEOTIDE SEQUENCE [LARGE SCALE GENOMIC DNA]</scope>
    <source>
        <strain evidence="2">Clone GOH B32 T37-40</strain>
    </source>
</reference>
<name>A0AAD4ZC69_PRUDU</name>
<keyword evidence="1" id="KW-1133">Transmembrane helix</keyword>